<keyword evidence="4 6" id="KW-0067">ATP-binding</keyword>
<protein>
    <submittedName>
        <fullName evidence="6">Putative ABC transport system ATP-binding protein</fullName>
    </submittedName>
</protein>
<dbReference type="InterPro" id="IPR027417">
    <property type="entry name" value="P-loop_NTPase"/>
</dbReference>
<sequence>MIRFKNVSLTLGNKQLLEQFNLNIAKGDKVVISAPSGAGKSTLLKLLLGFFEPDEGRILFNQKELRPENMRLIRSQIGYLSQDIDLPNGKVEEVFDEIFHYAVNRNINYSRDMLIEKIREVNLKEDILAKNTIDISGGERQRLGWILVMLLNRPVLLLDEPTSALDEAMKNYFVDYIKQTKKTVICSSHDKEWHTEPMRIITNLRS</sequence>
<dbReference type="PROSITE" id="PS50893">
    <property type="entry name" value="ABC_TRANSPORTER_2"/>
    <property type="match status" value="1"/>
</dbReference>
<dbReference type="PROSITE" id="PS00211">
    <property type="entry name" value="ABC_TRANSPORTER_1"/>
    <property type="match status" value="1"/>
</dbReference>
<reference evidence="6 7" key="1">
    <citation type="submission" date="2018-09" db="EMBL/GenBank/DDBJ databases">
        <title>Genomic Encyclopedia of Archaeal and Bacterial Type Strains, Phase II (KMG-II): from individual species to whole genera.</title>
        <authorList>
            <person name="Goeker M."/>
        </authorList>
    </citation>
    <scope>NUCLEOTIDE SEQUENCE [LARGE SCALE GENOMIC DNA]</scope>
    <source>
        <strain evidence="6 7">DSM 27148</strain>
    </source>
</reference>
<dbReference type="CDD" id="cd03228">
    <property type="entry name" value="ABCC_MRP_Like"/>
    <property type="match status" value="1"/>
</dbReference>
<dbReference type="InterPro" id="IPR003439">
    <property type="entry name" value="ABC_transporter-like_ATP-bd"/>
</dbReference>
<evidence type="ECO:0000256" key="4">
    <source>
        <dbReference type="ARBA" id="ARBA00022840"/>
    </source>
</evidence>
<dbReference type="Gene3D" id="3.40.50.300">
    <property type="entry name" value="P-loop containing nucleotide triphosphate hydrolases"/>
    <property type="match status" value="1"/>
</dbReference>
<feature type="domain" description="ABC transporter" evidence="5">
    <location>
        <begin position="2"/>
        <end position="206"/>
    </location>
</feature>
<dbReference type="RefSeq" id="WP_120272984.1">
    <property type="nucleotide sequence ID" value="NZ_RAPN01000001.1"/>
</dbReference>
<comment type="similarity">
    <text evidence="1">Belongs to the ABC transporter superfamily.</text>
</comment>
<evidence type="ECO:0000313" key="6">
    <source>
        <dbReference type="EMBL" id="RKD91705.1"/>
    </source>
</evidence>
<name>A0A419W8C9_9BACT</name>
<organism evidence="6 7">
    <name type="scientific">Mangrovibacterium diazotrophicum</name>
    <dbReference type="NCBI Taxonomy" id="1261403"/>
    <lineage>
        <taxon>Bacteria</taxon>
        <taxon>Pseudomonadati</taxon>
        <taxon>Bacteroidota</taxon>
        <taxon>Bacteroidia</taxon>
        <taxon>Marinilabiliales</taxon>
        <taxon>Prolixibacteraceae</taxon>
        <taxon>Mangrovibacterium</taxon>
    </lineage>
</organism>
<dbReference type="InterPro" id="IPR017871">
    <property type="entry name" value="ABC_transporter-like_CS"/>
</dbReference>
<dbReference type="SMART" id="SM00382">
    <property type="entry name" value="AAA"/>
    <property type="match status" value="1"/>
</dbReference>
<dbReference type="GO" id="GO:0005524">
    <property type="term" value="F:ATP binding"/>
    <property type="evidence" value="ECO:0007669"/>
    <property type="project" value="UniProtKB-KW"/>
</dbReference>
<dbReference type="EMBL" id="RAPN01000001">
    <property type="protein sequence ID" value="RKD91705.1"/>
    <property type="molecule type" value="Genomic_DNA"/>
</dbReference>
<dbReference type="AlphaFoldDB" id="A0A419W8C9"/>
<proteinExistence type="inferred from homology"/>
<evidence type="ECO:0000256" key="2">
    <source>
        <dbReference type="ARBA" id="ARBA00022448"/>
    </source>
</evidence>
<comment type="caution">
    <text evidence="6">The sequence shown here is derived from an EMBL/GenBank/DDBJ whole genome shotgun (WGS) entry which is preliminary data.</text>
</comment>
<evidence type="ECO:0000256" key="1">
    <source>
        <dbReference type="ARBA" id="ARBA00005417"/>
    </source>
</evidence>
<dbReference type="PANTHER" id="PTHR42734">
    <property type="entry name" value="METAL TRANSPORT SYSTEM ATP-BINDING PROTEIN TM_0124-RELATED"/>
    <property type="match status" value="1"/>
</dbReference>
<accession>A0A419W8C9</accession>
<keyword evidence="2" id="KW-0813">Transport</keyword>
<dbReference type="PANTHER" id="PTHR42734:SF17">
    <property type="entry name" value="METAL TRANSPORT SYSTEM ATP-BINDING PROTEIN TM_0124-RELATED"/>
    <property type="match status" value="1"/>
</dbReference>
<dbReference type="Proteomes" id="UP000283387">
    <property type="component" value="Unassembled WGS sequence"/>
</dbReference>
<evidence type="ECO:0000313" key="7">
    <source>
        <dbReference type="Proteomes" id="UP000283387"/>
    </source>
</evidence>
<keyword evidence="3" id="KW-0547">Nucleotide-binding</keyword>
<dbReference type="OrthoDB" id="1119394at2"/>
<dbReference type="GO" id="GO:0016887">
    <property type="term" value="F:ATP hydrolysis activity"/>
    <property type="evidence" value="ECO:0007669"/>
    <property type="project" value="InterPro"/>
</dbReference>
<dbReference type="InterPro" id="IPR050153">
    <property type="entry name" value="Metal_Ion_Import_ABC"/>
</dbReference>
<dbReference type="InterPro" id="IPR003593">
    <property type="entry name" value="AAA+_ATPase"/>
</dbReference>
<dbReference type="SUPFAM" id="SSF52540">
    <property type="entry name" value="P-loop containing nucleoside triphosphate hydrolases"/>
    <property type="match status" value="1"/>
</dbReference>
<dbReference type="Pfam" id="PF00005">
    <property type="entry name" value="ABC_tran"/>
    <property type="match status" value="1"/>
</dbReference>
<keyword evidence="7" id="KW-1185">Reference proteome</keyword>
<evidence type="ECO:0000259" key="5">
    <source>
        <dbReference type="PROSITE" id="PS50893"/>
    </source>
</evidence>
<evidence type="ECO:0000256" key="3">
    <source>
        <dbReference type="ARBA" id="ARBA00022741"/>
    </source>
</evidence>
<gene>
    <name evidence="6" type="ORF">BC643_2069</name>
</gene>